<reference evidence="1 2" key="2">
    <citation type="submission" date="2007-06" db="EMBL/GenBank/DDBJ databases">
        <title>Draft genome sequence of Pseudoflavonifractor capillosus ATCC 29799.</title>
        <authorList>
            <person name="Sudarsanam P."/>
            <person name="Ley R."/>
            <person name="Guruge J."/>
            <person name="Turnbaugh P.J."/>
            <person name="Mahowald M."/>
            <person name="Liep D."/>
            <person name="Gordon J."/>
        </authorList>
    </citation>
    <scope>NUCLEOTIDE SEQUENCE [LARGE SCALE GENOMIC DNA]</scope>
    <source>
        <strain evidence="1 2">ATCC 29799</strain>
    </source>
</reference>
<name>A6NY35_9FIRM</name>
<dbReference type="Proteomes" id="UP000003639">
    <property type="component" value="Unassembled WGS sequence"/>
</dbReference>
<sequence length="173" mass="19370">MDRVCGGILYNNEYLDIFETGGNFYFIDPISRSEVHIEGAEPDGVLDLPSKMDLEKLLRSRVKNDDEILGYVHTTPSQWVKEQDGVVMFQPTVMHPIMKALTERHPGADLSVLQALTFRTALHLCVGFNEALLIASSGMSVSYTAHDRTDYDDLLLLAGASKEEMTDTIIEYI</sequence>
<gene>
    <name evidence="1" type="ORF">BACCAP_03134</name>
</gene>
<keyword evidence="2" id="KW-1185">Reference proteome</keyword>
<dbReference type="AlphaFoldDB" id="A6NY35"/>
<evidence type="ECO:0000313" key="1">
    <source>
        <dbReference type="EMBL" id="EDM99205.1"/>
    </source>
</evidence>
<accession>A6NY35</accession>
<dbReference type="EMBL" id="AAXG02000028">
    <property type="protein sequence ID" value="EDM99205.1"/>
    <property type="molecule type" value="Genomic_DNA"/>
</dbReference>
<organism evidence="1 2">
    <name type="scientific">Pseudoflavonifractor capillosus ATCC 29799</name>
    <dbReference type="NCBI Taxonomy" id="411467"/>
    <lineage>
        <taxon>Bacteria</taxon>
        <taxon>Bacillati</taxon>
        <taxon>Bacillota</taxon>
        <taxon>Clostridia</taxon>
        <taxon>Eubacteriales</taxon>
        <taxon>Oscillospiraceae</taxon>
        <taxon>Pseudoflavonifractor</taxon>
    </lineage>
</organism>
<reference evidence="1 2" key="1">
    <citation type="submission" date="2007-04" db="EMBL/GenBank/DDBJ databases">
        <authorList>
            <person name="Fulton L."/>
            <person name="Clifton S."/>
            <person name="Fulton B."/>
            <person name="Xu J."/>
            <person name="Minx P."/>
            <person name="Pepin K.H."/>
            <person name="Johnson M."/>
            <person name="Thiruvilangam P."/>
            <person name="Bhonagiri V."/>
            <person name="Nash W.E."/>
            <person name="Mardis E.R."/>
            <person name="Wilson R.K."/>
        </authorList>
    </citation>
    <scope>NUCLEOTIDE SEQUENCE [LARGE SCALE GENOMIC DNA]</scope>
    <source>
        <strain evidence="1 2">ATCC 29799</strain>
    </source>
</reference>
<dbReference type="STRING" id="411467.BACCAP_03134"/>
<proteinExistence type="predicted"/>
<comment type="caution">
    <text evidence="1">The sequence shown here is derived from an EMBL/GenBank/DDBJ whole genome shotgun (WGS) entry which is preliminary data.</text>
</comment>
<dbReference type="RefSeq" id="WP_006573642.1">
    <property type="nucleotide sequence ID" value="NZ_AAXG02000028.1"/>
</dbReference>
<evidence type="ECO:0000313" key="2">
    <source>
        <dbReference type="Proteomes" id="UP000003639"/>
    </source>
</evidence>
<protein>
    <submittedName>
        <fullName evidence="1">Uncharacterized protein</fullName>
    </submittedName>
</protein>